<evidence type="ECO:0000256" key="1">
    <source>
        <dbReference type="ARBA" id="ARBA00008791"/>
    </source>
</evidence>
<keyword evidence="5" id="KW-1185">Reference proteome</keyword>
<evidence type="ECO:0000256" key="2">
    <source>
        <dbReference type="SAM" id="Coils"/>
    </source>
</evidence>
<dbReference type="Gene3D" id="3.40.50.620">
    <property type="entry name" value="HUPs"/>
    <property type="match status" value="2"/>
</dbReference>
<gene>
    <name evidence="4" type="ORF">DFQ10_10429</name>
</gene>
<dbReference type="InterPro" id="IPR014729">
    <property type="entry name" value="Rossmann-like_a/b/a_fold"/>
</dbReference>
<accession>A0A3D9H2Y2</accession>
<proteinExistence type="inferred from homology"/>
<evidence type="ECO:0000313" key="4">
    <source>
        <dbReference type="EMBL" id="RED43840.1"/>
    </source>
</evidence>
<protein>
    <submittedName>
        <fullName evidence="4">Nucleotide-binding universal stress UspA family protein</fullName>
    </submittedName>
</protein>
<dbReference type="AlphaFoldDB" id="A0A3D9H2Y2"/>
<evidence type="ECO:0000259" key="3">
    <source>
        <dbReference type="Pfam" id="PF00582"/>
    </source>
</evidence>
<sequence>MKKNILLPTDFSDNAWSAVVYALKLYEEELCTFYFLHSTKMKVSTMSNMSNKLLRVMAENAMNELSELKELAETSNANANHSFEIILSSNDLFHSMETIIEKNNIDMVVMGTKGATGAKEIVFGSNTVNSIKKIKNCPVLAVPDEFDFVIPEQIAFPTDFNRLYGAELQPLLDLADLYNSKIRVLHINKEDSISEAQDYNLDQLKVALENYEYSFHWMPDYSKKDEAIKDFIDELNINILVMINYKHSFIESLVKEPVIKKLGFQPTIPFLVIPD</sequence>
<dbReference type="InterPro" id="IPR006016">
    <property type="entry name" value="UspA"/>
</dbReference>
<dbReference type="PANTHER" id="PTHR46268">
    <property type="entry name" value="STRESS RESPONSE PROTEIN NHAX"/>
    <property type="match status" value="1"/>
</dbReference>
<dbReference type="CDD" id="cd00293">
    <property type="entry name" value="USP-like"/>
    <property type="match status" value="1"/>
</dbReference>
<feature type="domain" description="UspA" evidence="3">
    <location>
        <begin position="2"/>
        <end position="143"/>
    </location>
</feature>
<dbReference type="Proteomes" id="UP000256980">
    <property type="component" value="Unassembled WGS sequence"/>
</dbReference>
<comment type="caution">
    <text evidence="4">The sequence shown here is derived from an EMBL/GenBank/DDBJ whole genome shotgun (WGS) entry which is preliminary data.</text>
</comment>
<dbReference type="RefSeq" id="WP_115817260.1">
    <property type="nucleotide sequence ID" value="NZ_QRDV01000004.1"/>
</dbReference>
<feature type="coiled-coil region" evidence="2">
    <location>
        <begin position="51"/>
        <end position="78"/>
    </location>
</feature>
<dbReference type="OrthoDB" id="9788959at2"/>
<reference evidence="4 5" key="1">
    <citation type="submission" date="2018-07" db="EMBL/GenBank/DDBJ databases">
        <title>Genomic Encyclopedia of Type Strains, Phase III (KMG-III): the genomes of soil and plant-associated and newly described type strains.</title>
        <authorList>
            <person name="Whitman W."/>
        </authorList>
    </citation>
    <scope>NUCLEOTIDE SEQUENCE [LARGE SCALE GENOMIC DNA]</scope>
    <source>
        <strain evidence="4 5">CECT 7946</strain>
    </source>
</reference>
<dbReference type="EMBL" id="QRDV01000004">
    <property type="protein sequence ID" value="RED43840.1"/>
    <property type="molecule type" value="Genomic_DNA"/>
</dbReference>
<dbReference type="SUPFAM" id="SSF52402">
    <property type="entry name" value="Adenine nucleotide alpha hydrolases-like"/>
    <property type="match status" value="2"/>
</dbReference>
<organism evidence="4 5">
    <name type="scientific">Winogradskyella eximia</name>
    <dbReference type="NCBI Taxonomy" id="262006"/>
    <lineage>
        <taxon>Bacteria</taxon>
        <taxon>Pseudomonadati</taxon>
        <taxon>Bacteroidota</taxon>
        <taxon>Flavobacteriia</taxon>
        <taxon>Flavobacteriales</taxon>
        <taxon>Flavobacteriaceae</taxon>
        <taxon>Winogradskyella</taxon>
    </lineage>
</organism>
<dbReference type="PANTHER" id="PTHR46268:SF26">
    <property type="entry name" value="UNIVERSAL STRESS PROTEIN MJ0577"/>
    <property type="match status" value="1"/>
</dbReference>
<comment type="similarity">
    <text evidence="1">Belongs to the universal stress protein A family.</text>
</comment>
<dbReference type="Pfam" id="PF00582">
    <property type="entry name" value="Usp"/>
    <property type="match status" value="1"/>
</dbReference>
<name>A0A3D9H2Y2_9FLAO</name>
<evidence type="ECO:0000313" key="5">
    <source>
        <dbReference type="Proteomes" id="UP000256980"/>
    </source>
</evidence>
<keyword evidence="2" id="KW-0175">Coiled coil</keyword>